<dbReference type="Pfam" id="PF11958">
    <property type="entry name" value="DUF3472"/>
    <property type="match status" value="1"/>
</dbReference>
<reference evidence="2 3" key="1">
    <citation type="submission" date="2016-11" db="EMBL/GenBank/DDBJ databases">
        <authorList>
            <person name="Jaros S."/>
            <person name="Januszkiewicz K."/>
            <person name="Wedrychowicz H."/>
        </authorList>
    </citation>
    <scope>NUCLEOTIDE SEQUENCE [LARGE SCALE GENOMIC DNA]</scope>
    <source>
        <strain evidence="2 3">DSM 18772</strain>
    </source>
</reference>
<dbReference type="EMBL" id="FQYR01000003">
    <property type="protein sequence ID" value="SHJ26112.1"/>
    <property type="molecule type" value="Genomic_DNA"/>
</dbReference>
<feature type="signal peptide" evidence="1">
    <location>
        <begin position="1"/>
        <end position="25"/>
    </location>
</feature>
<dbReference type="Proteomes" id="UP000184510">
    <property type="component" value="Unassembled WGS sequence"/>
</dbReference>
<organism evidence="2 3">
    <name type="scientific">Rubritalea squalenifaciens DSM 18772</name>
    <dbReference type="NCBI Taxonomy" id="1123071"/>
    <lineage>
        <taxon>Bacteria</taxon>
        <taxon>Pseudomonadati</taxon>
        <taxon>Verrucomicrobiota</taxon>
        <taxon>Verrucomicrobiia</taxon>
        <taxon>Verrucomicrobiales</taxon>
        <taxon>Rubritaleaceae</taxon>
        <taxon>Rubritalea</taxon>
    </lineage>
</organism>
<evidence type="ECO:0000313" key="3">
    <source>
        <dbReference type="Proteomes" id="UP000184510"/>
    </source>
</evidence>
<accession>A0A1M6HV42</accession>
<keyword evidence="3" id="KW-1185">Reference proteome</keyword>
<dbReference type="InterPro" id="IPR035992">
    <property type="entry name" value="Ricin_B-like_lectins"/>
</dbReference>
<protein>
    <recommendedName>
        <fullName evidence="4">Ricin B lectin domain-containing protein</fullName>
    </recommendedName>
</protein>
<evidence type="ECO:0008006" key="4">
    <source>
        <dbReference type="Google" id="ProtNLM"/>
    </source>
</evidence>
<name>A0A1M6HV42_9BACT</name>
<dbReference type="InterPro" id="IPR021862">
    <property type="entry name" value="DUF3472"/>
</dbReference>
<dbReference type="InParanoid" id="A0A1M6HV42"/>
<feature type="chain" id="PRO_5012341703" description="Ricin B lectin domain-containing protein" evidence="1">
    <location>
        <begin position="26"/>
        <end position="391"/>
    </location>
</feature>
<keyword evidence="1" id="KW-0732">Signal</keyword>
<proteinExistence type="predicted"/>
<dbReference type="AlphaFoldDB" id="A0A1M6HV42"/>
<gene>
    <name evidence="2" type="ORF">SAMN02745181_1584</name>
</gene>
<dbReference type="OrthoDB" id="6014523at2"/>
<dbReference type="RefSeq" id="WP_143183194.1">
    <property type="nucleotide sequence ID" value="NZ_FQYR01000003.1"/>
</dbReference>
<dbReference type="Gene3D" id="2.80.10.50">
    <property type="match status" value="1"/>
</dbReference>
<evidence type="ECO:0000256" key="1">
    <source>
        <dbReference type="SAM" id="SignalP"/>
    </source>
</evidence>
<dbReference type="SUPFAM" id="SSF50370">
    <property type="entry name" value="Ricin B-like lectins"/>
    <property type="match status" value="1"/>
</dbReference>
<sequence>MKKLLSIPKTLLLTGVLLMTPIAEAGNYLHTISSKPNITAVYQEFEAQNQTGNMYSAFQFNGGYLGFTAEGYINFSIWDSTGSAASLVEGPDSRLGGTHQSFGNEGTGYKTQLHYGWQTNVRYKLFVSVEHSGNDTIYRGWVGRVGSLDWYKCGAIRKANVTKYVGSTTFFLELFNGGSAERDLAHTSGCSVAWLKNNDGWTSGDSLKWTANDPDTLHKSTISQDSRFVYLSTQRGNVDNKTVPYFYDFMVKSPALEPSNPAVNSTTFTFEHNSTGKAITDDEPGLFMSSAKQAGHAWKLINHSNSSNVHFDNVYFSGDRLHATPTGDLVNIADNIWSGPNTQWQLVPVNNYGWYYIIHQSSGMKLHYNGGDLNLVEPKWNGPNVQWTLRN</sequence>
<evidence type="ECO:0000313" key="2">
    <source>
        <dbReference type="EMBL" id="SHJ26112.1"/>
    </source>
</evidence>